<proteinExistence type="predicted"/>
<protein>
    <submittedName>
        <fullName evidence="2">Uncharacterized protein</fullName>
    </submittedName>
</protein>
<organism evidence="2">
    <name type="scientific">Paenarthrobacter sp. AMU7</name>
    <dbReference type="NCBI Taxonomy" id="3162492"/>
    <lineage>
        <taxon>Bacteria</taxon>
        <taxon>Bacillati</taxon>
        <taxon>Actinomycetota</taxon>
        <taxon>Actinomycetes</taxon>
        <taxon>Micrococcales</taxon>
        <taxon>Micrococcaceae</taxon>
        <taxon>Paenarthrobacter</taxon>
    </lineage>
</organism>
<evidence type="ECO:0000313" key="2">
    <source>
        <dbReference type="EMBL" id="XDV72934.1"/>
    </source>
</evidence>
<feature type="transmembrane region" description="Helical" evidence="1">
    <location>
        <begin position="21"/>
        <end position="43"/>
    </location>
</feature>
<dbReference type="RefSeq" id="WP_369746272.1">
    <property type="nucleotide sequence ID" value="NZ_CP165735.1"/>
</dbReference>
<name>A0AB39YR93_9MICC</name>
<keyword evidence="1" id="KW-0472">Membrane</keyword>
<evidence type="ECO:0000256" key="1">
    <source>
        <dbReference type="SAM" id="Phobius"/>
    </source>
</evidence>
<sequence>MATPSGIPTPALYYSRVRATLIPRIAGFTMVALGPVLFVLIVLNNTPEVLFAPLVTTAAGSFIAFMTVTVKVDSQNIVIVFCDIFKRTLPKEEIATLTTDNAAGPSGYGFRYMGPGMVGYLVGGPEIKIELKNGKTVIASTDRHEQLVRVLAPPQGTPWSRLR</sequence>
<keyword evidence="1" id="KW-1133">Transmembrane helix</keyword>
<keyword evidence="1" id="KW-0812">Transmembrane</keyword>
<feature type="transmembrane region" description="Helical" evidence="1">
    <location>
        <begin position="49"/>
        <end position="70"/>
    </location>
</feature>
<gene>
    <name evidence="2" type="ORF">ABQM86_07170</name>
</gene>
<accession>A0AB39YR93</accession>
<reference evidence="2" key="1">
    <citation type="submission" date="2024-07" db="EMBL/GenBank/DDBJ databases">
        <authorList>
            <person name="Li J."/>
            <person name="Wei H."/>
            <person name="Ma J."/>
        </authorList>
    </citation>
    <scope>NUCLEOTIDE SEQUENCE</scope>
    <source>
        <strain evidence="2">AMU7</strain>
    </source>
</reference>
<dbReference type="EMBL" id="CP165735">
    <property type="protein sequence ID" value="XDV72934.1"/>
    <property type="molecule type" value="Genomic_DNA"/>
</dbReference>
<dbReference type="AlphaFoldDB" id="A0AB39YR93"/>